<feature type="compositionally biased region" description="Polar residues" evidence="1">
    <location>
        <begin position="111"/>
        <end position="144"/>
    </location>
</feature>
<feature type="region of interest" description="Disordered" evidence="1">
    <location>
        <begin position="21"/>
        <end position="158"/>
    </location>
</feature>
<feature type="compositionally biased region" description="Low complexity" evidence="1">
    <location>
        <begin position="47"/>
        <end position="57"/>
    </location>
</feature>
<dbReference type="AlphaFoldDB" id="A0A158HU53"/>
<evidence type="ECO:0000313" key="2">
    <source>
        <dbReference type="EMBL" id="SAL47886.1"/>
    </source>
</evidence>
<dbReference type="EMBL" id="FCOL02000009">
    <property type="protein sequence ID" value="SAL47886.1"/>
    <property type="molecule type" value="Genomic_DNA"/>
</dbReference>
<name>A0A158HU53_9BURK</name>
<reference evidence="2" key="1">
    <citation type="submission" date="2016-01" db="EMBL/GenBank/DDBJ databases">
        <authorList>
            <person name="Peeters C."/>
        </authorList>
    </citation>
    <scope>NUCLEOTIDE SEQUENCE [LARGE SCALE GENOMIC DNA]</scope>
    <source>
        <strain evidence="2">LMG 22937</strain>
    </source>
</reference>
<sequence>MKTVAVAQRTKSTAEEIYPTTTRAAKKARRTARQSGVEELRGKRRGAAASAGRTRGAGYDRLVAMRDGDDVIEQDTSYRRPARAVARQPEAPVARPAAQHGMSVAEMYNMLQHSPTLDDNSSLARPSPRGQSSAVEPSSGNLRLSKQRVTDAPGDFTK</sequence>
<accession>A0A158HU53</accession>
<keyword evidence="3" id="KW-1185">Reference proteome</keyword>
<dbReference type="Proteomes" id="UP000054925">
    <property type="component" value="Unassembled WGS sequence"/>
</dbReference>
<organism evidence="2 3">
    <name type="scientific">Caballeronia terrestris</name>
    <dbReference type="NCBI Taxonomy" id="1226301"/>
    <lineage>
        <taxon>Bacteria</taxon>
        <taxon>Pseudomonadati</taxon>
        <taxon>Pseudomonadota</taxon>
        <taxon>Betaproteobacteria</taxon>
        <taxon>Burkholderiales</taxon>
        <taxon>Burkholderiaceae</taxon>
        <taxon>Caballeronia</taxon>
    </lineage>
</organism>
<gene>
    <name evidence="2" type="ORF">AWB67_02140</name>
</gene>
<evidence type="ECO:0000256" key="1">
    <source>
        <dbReference type="SAM" id="MobiDB-lite"/>
    </source>
</evidence>
<protein>
    <submittedName>
        <fullName evidence="2">Uncharacterized protein</fullName>
    </submittedName>
</protein>
<proteinExistence type="predicted"/>
<evidence type="ECO:0000313" key="3">
    <source>
        <dbReference type="Proteomes" id="UP000054925"/>
    </source>
</evidence>
<comment type="caution">
    <text evidence="2">The sequence shown here is derived from an EMBL/GenBank/DDBJ whole genome shotgun (WGS) entry which is preliminary data.</text>
</comment>